<name>A0A915NKD5_9BILA</name>
<proteinExistence type="predicted"/>
<protein>
    <submittedName>
        <fullName evidence="3">Uncharacterized protein</fullName>
    </submittedName>
</protein>
<feature type="signal peptide" evidence="1">
    <location>
        <begin position="1"/>
        <end position="22"/>
    </location>
</feature>
<dbReference type="Proteomes" id="UP000887560">
    <property type="component" value="Unplaced"/>
</dbReference>
<dbReference type="AlphaFoldDB" id="A0A915NKD5"/>
<organism evidence="2 3">
    <name type="scientific">Meloidogyne floridensis</name>
    <dbReference type="NCBI Taxonomy" id="298350"/>
    <lineage>
        <taxon>Eukaryota</taxon>
        <taxon>Metazoa</taxon>
        <taxon>Ecdysozoa</taxon>
        <taxon>Nematoda</taxon>
        <taxon>Chromadorea</taxon>
        <taxon>Rhabditida</taxon>
        <taxon>Tylenchina</taxon>
        <taxon>Tylenchomorpha</taxon>
        <taxon>Tylenchoidea</taxon>
        <taxon>Meloidogynidae</taxon>
        <taxon>Meloidogyninae</taxon>
        <taxon>Meloidogyne</taxon>
    </lineage>
</organism>
<evidence type="ECO:0000313" key="3">
    <source>
        <dbReference type="WBParaSite" id="scf7180000419557.g3971"/>
    </source>
</evidence>
<reference evidence="3" key="1">
    <citation type="submission" date="2022-11" db="UniProtKB">
        <authorList>
            <consortium name="WormBaseParasite"/>
        </authorList>
    </citation>
    <scope>IDENTIFICATION</scope>
</reference>
<dbReference type="WBParaSite" id="scf7180000419557.g3971">
    <property type="protein sequence ID" value="scf7180000419557.g3971"/>
    <property type="gene ID" value="scf7180000419557.g3971"/>
</dbReference>
<feature type="chain" id="PRO_5037620614" evidence="1">
    <location>
        <begin position="23"/>
        <end position="108"/>
    </location>
</feature>
<keyword evidence="1" id="KW-0732">Signal</keyword>
<evidence type="ECO:0000256" key="1">
    <source>
        <dbReference type="SAM" id="SignalP"/>
    </source>
</evidence>
<keyword evidence="2" id="KW-1185">Reference proteome</keyword>
<sequence>MIYYQRNLFLLLTVCIVSLTLAINVQNMNDLQRNHLIEREFPGENILNAESQLQRQVHTMDEEMLGRVEAQLMGAMEMLQNYRAIKIHFQISRFLTSKIYREKKEQQI</sequence>
<accession>A0A915NKD5</accession>
<evidence type="ECO:0000313" key="2">
    <source>
        <dbReference type="Proteomes" id="UP000887560"/>
    </source>
</evidence>